<evidence type="ECO:0000313" key="2">
    <source>
        <dbReference type="EMBL" id="SDH55624.1"/>
    </source>
</evidence>
<dbReference type="PANTHER" id="PTHR38432:SF1">
    <property type="entry name" value="TELA-LIKE PROTEIN SAOUHSC_01408"/>
    <property type="match status" value="1"/>
</dbReference>
<dbReference type="EMBL" id="FNDD01000019">
    <property type="protein sequence ID" value="SDH55624.1"/>
    <property type="molecule type" value="Genomic_DNA"/>
</dbReference>
<dbReference type="PANTHER" id="PTHR38432">
    <property type="entry name" value="TELA-LIKE PROTEIN SAOUHSC_01408"/>
    <property type="match status" value="1"/>
</dbReference>
<protein>
    <submittedName>
        <fullName evidence="2">Uncharacterized conserved protein YaaN involved in tellurite resistance</fullName>
    </submittedName>
</protein>
<dbReference type="RefSeq" id="WP_093275847.1">
    <property type="nucleotide sequence ID" value="NZ_FNDD01000019.1"/>
</dbReference>
<dbReference type="Pfam" id="PF05816">
    <property type="entry name" value="TelA"/>
    <property type="match status" value="1"/>
</dbReference>
<keyword evidence="3" id="KW-1185">Reference proteome</keyword>
<accession>A0A1G8DDG1</accession>
<comment type="similarity">
    <text evidence="1">Belongs to the TelA family.</text>
</comment>
<dbReference type="AlphaFoldDB" id="A0A1G8DDG1"/>
<dbReference type="OrthoDB" id="1654346at2"/>
<evidence type="ECO:0000256" key="1">
    <source>
        <dbReference type="ARBA" id="ARBA00005541"/>
    </source>
</evidence>
<evidence type="ECO:0000313" key="3">
    <source>
        <dbReference type="Proteomes" id="UP000198854"/>
    </source>
</evidence>
<dbReference type="Proteomes" id="UP000198854">
    <property type="component" value="Unassembled WGS sequence"/>
</dbReference>
<name>A0A1G8DDG1_9VIBR</name>
<organism evidence="2 3">
    <name type="scientific">Vibrio xiamenensis</name>
    <dbReference type="NCBI Taxonomy" id="861298"/>
    <lineage>
        <taxon>Bacteria</taxon>
        <taxon>Pseudomonadati</taxon>
        <taxon>Pseudomonadota</taxon>
        <taxon>Gammaproteobacteria</taxon>
        <taxon>Vibrionales</taxon>
        <taxon>Vibrionaceae</taxon>
        <taxon>Vibrio</taxon>
    </lineage>
</organism>
<dbReference type="InterPro" id="IPR008863">
    <property type="entry name" value="Toxic_anion-R_TelA"/>
</dbReference>
<sequence length="394" mass="44161">MTTTTATESQNALSLPTVDAIKQEITTNNESRLEGEAKMAADQWLEKITTIDPKDLDAQLQVTTETKTLGNDIELRLTEQSKLLQAPMSELMADAENGGDIALDLLKLEDTARSIDPNGFDFTSVSGFRRFLARIGVPTALQQWIAKYQSTEAIIKSIATGLEQGKAKLKRDNTTLKEDQIRYRKTLFSLDDYINFAAYIDNNLETRIAQISDENQLRFLKDEVLFPMRQRHQDLLTSKAVYQQAWVTSEFIIKTNEELIRGVDRALKHTMTALGVATSLAIALARQKKVLVALQSSKEVTAKMIADIADRLESQGAAVMQQASEPYIQVEVMKSAFSKTLQAMAHVSNYRAEAIDAMKSGIDELKTMTSEMDDNIKRIEQGQQTKEQFRVILN</sequence>
<reference evidence="2 3" key="1">
    <citation type="submission" date="2016-10" db="EMBL/GenBank/DDBJ databases">
        <authorList>
            <person name="de Groot N.N."/>
        </authorList>
    </citation>
    <scope>NUCLEOTIDE SEQUENCE [LARGE SCALE GENOMIC DNA]</scope>
    <source>
        <strain evidence="2 3">CGMCC 1.10228</strain>
    </source>
</reference>
<proteinExistence type="inferred from homology"/>
<dbReference type="STRING" id="861298.SAMN04488136_11971"/>
<gene>
    <name evidence="2" type="ORF">SAMN04488136_11971</name>
</gene>